<dbReference type="SMART" id="SM00700">
    <property type="entry name" value="JHBP"/>
    <property type="match status" value="1"/>
</dbReference>
<sequence>MSVKIILLYGFCVFAFAKCAFVDTIPKCSIKDNECLKKVYVKVISSIGKNGIPEYDLPPIDPVVLKDISLSVADLVDITLIEGIVKGITGCDFKKFAVDIEKERSQTDIACDLVVEGKYKVSSSSPLIKNFLNGSSIHGEGTGKVELQKIILKLDYPFYAFKRDGEIFLKCDYKAGKYDYEILGKLKFEADNLYLGEKESSKEIVELMNNNWKLIAAGVGRQFADRALDIYVDYSSKFFDKVPAKQYIADDLSSYARS</sequence>
<name>A0A921YZ50_MANSE</name>
<protein>
    <submittedName>
        <fullName evidence="2">Uncharacterized protein</fullName>
    </submittedName>
</protein>
<accession>A0A921YZ50</accession>
<dbReference type="EMBL" id="JH668348">
    <property type="protein sequence ID" value="KAG6447745.1"/>
    <property type="molecule type" value="Genomic_DNA"/>
</dbReference>
<evidence type="ECO:0000256" key="1">
    <source>
        <dbReference type="SAM" id="SignalP"/>
    </source>
</evidence>
<dbReference type="GO" id="GO:0005615">
    <property type="term" value="C:extracellular space"/>
    <property type="evidence" value="ECO:0007669"/>
    <property type="project" value="TreeGrafter"/>
</dbReference>
<evidence type="ECO:0000313" key="2">
    <source>
        <dbReference type="EMBL" id="KAG6447745.1"/>
    </source>
</evidence>
<proteinExistence type="predicted"/>
<keyword evidence="1" id="KW-0732">Signal</keyword>
<organism evidence="2 3">
    <name type="scientific">Manduca sexta</name>
    <name type="common">Tobacco hawkmoth</name>
    <name type="synonym">Tobacco hornworm</name>
    <dbReference type="NCBI Taxonomy" id="7130"/>
    <lineage>
        <taxon>Eukaryota</taxon>
        <taxon>Metazoa</taxon>
        <taxon>Ecdysozoa</taxon>
        <taxon>Arthropoda</taxon>
        <taxon>Hexapoda</taxon>
        <taxon>Insecta</taxon>
        <taxon>Pterygota</taxon>
        <taxon>Neoptera</taxon>
        <taxon>Endopterygota</taxon>
        <taxon>Lepidoptera</taxon>
        <taxon>Glossata</taxon>
        <taxon>Ditrysia</taxon>
        <taxon>Bombycoidea</taxon>
        <taxon>Sphingidae</taxon>
        <taxon>Sphinginae</taxon>
        <taxon>Sphingini</taxon>
        <taxon>Manduca</taxon>
    </lineage>
</organism>
<reference evidence="2" key="2">
    <citation type="submission" date="2020-12" db="EMBL/GenBank/DDBJ databases">
        <authorList>
            <person name="Kanost M."/>
        </authorList>
    </citation>
    <scope>NUCLEOTIDE SEQUENCE</scope>
</reference>
<dbReference type="Proteomes" id="UP000791440">
    <property type="component" value="Unassembled WGS sequence"/>
</dbReference>
<dbReference type="AlphaFoldDB" id="A0A921YZ50"/>
<keyword evidence="3" id="KW-1185">Reference proteome</keyword>
<dbReference type="PANTHER" id="PTHR11008">
    <property type="entry name" value="PROTEIN TAKEOUT-LIKE PROTEIN"/>
    <property type="match status" value="1"/>
</dbReference>
<comment type="caution">
    <text evidence="2">The sequence shown here is derived from an EMBL/GenBank/DDBJ whole genome shotgun (WGS) entry which is preliminary data.</text>
</comment>
<gene>
    <name evidence="2" type="ORF">O3G_MSEX005154</name>
</gene>
<evidence type="ECO:0000313" key="3">
    <source>
        <dbReference type="Proteomes" id="UP000791440"/>
    </source>
</evidence>
<feature type="chain" id="PRO_5036790670" evidence="1">
    <location>
        <begin position="20"/>
        <end position="258"/>
    </location>
</feature>
<dbReference type="Gene3D" id="3.15.10.30">
    <property type="entry name" value="Haemolymph juvenile hormone binding protein"/>
    <property type="match status" value="1"/>
</dbReference>
<dbReference type="Pfam" id="PF06585">
    <property type="entry name" value="JHBP"/>
    <property type="match status" value="1"/>
</dbReference>
<dbReference type="PANTHER" id="PTHR11008:SF32">
    <property type="entry name" value="CIRCADIAN CLOCK-CONTROLLED PROTEIN DAYWAKE-RELATED"/>
    <property type="match status" value="1"/>
</dbReference>
<dbReference type="InterPro" id="IPR010562">
    <property type="entry name" value="Haemolymph_juvenile_hormone-bd"/>
</dbReference>
<feature type="signal peptide" evidence="1">
    <location>
        <begin position="1"/>
        <end position="19"/>
    </location>
</feature>
<dbReference type="InterPro" id="IPR038606">
    <property type="entry name" value="To_sf"/>
</dbReference>
<reference evidence="2" key="1">
    <citation type="journal article" date="2016" name="Insect Biochem. Mol. Biol.">
        <title>Multifaceted biological insights from a draft genome sequence of the tobacco hornworm moth, Manduca sexta.</title>
        <authorList>
            <person name="Kanost M.R."/>
            <person name="Arrese E.L."/>
            <person name="Cao X."/>
            <person name="Chen Y.R."/>
            <person name="Chellapilla S."/>
            <person name="Goldsmith M.R."/>
            <person name="Grosse-Wilde E."/>
            <person name="Heckel D.G."/>
            <person name="Herndon N."/>
            <person name="Jiang H."/>
            <person name="Papanicolaou A."/>
            <person name="Qu J."/>
            <person name="Soulages J.L."/>
            <person name="Vogel H."/>
            <person name="Walters J."/>
            <person name="Waterhouse R.M."/>
            <person name="Ahn S.J."/>
            <person name="Almeida F.C."/>
            <person name="An C."/>
            <person name="Aqrawi P."/>
            <person name="Bretschneider A."/>
            <person name="Bryant W.B."/>
            <person name="Bucks S."/>
            <person name="Chao H."/>
            <person name="Chevignon G."/>
            <person name="Christen J.M."/>
            <person name="Clarke D.F."/>
            <person name="Dittmer N.T."/>
            <person name="Ferguson L.C.F."/>
            <person name="Garavelou S."/>
            <person name="Gordon K.H.J."/>
            <person name="Gunaratna R.T."/>
            <person name="Han Y."/>
            <person name="Hauser F."/>
            <person name="He Y."/>
            <person name="Heidel-Fischer H."/>
            <person name="Hirsh A."/>
            <person name="Hu Y."/>
            <person name="Jiang H."/>
            <person name="Kalra D."/>
            <person name="Klinner C."/>
            <person name="Konig C."/>
            <person name="Kovar C."/>
            <person name="Kroll A.R."/>
            <person name="Kuwar S.S."/>
            <person name="Lee S.L."/>
            <person name="Lehman R."/>
            <person name="Li K."/>
            <person name="Li Z."/>
            <person name="Liang H."/>
            <person name="Lovelace S."/>
            <person name="Lu Z."/>
            <person name="Mansfield J.H."/>
            <person name="McCulloch K.J."/>
            <person name="Mathew T."/>
            <person name="Morton B."/>
            <person name="Muzny D.M."/>
            <person name="Neunemann D."/>
            <person name="Ongeri F."/>
            <person name="Pauchet Y."/>
            <person name="Pu L.L."/>
            <person name="Pyrousis I."/>
            <person name="Rao X.J."/>
            <person name="Redding A."/>
            <person name="Roesel C."/>
            <person name="Sanchez-Gracia A."/>
            <person name="Schaack S."/>
            <person name="Shukla A."/>
            <person name="Tetreau G."/>
            <person name="Wang Y."/>
            <person name="Xiong G.H."/>
            <person name="Traut W."/>
            <person name="Walsh T.K."/>
            <person name="Worley K.C."/>
            <person name="Wu D."/>
            <person name="Wu W."/>
            <person name="Wu Y.Q."/>
            <person name="Zhang X."/>
            <person name="Zou Z."/>
            <person name="Zucker H."/>
            <person name="Briscoe A.D."/>
            <person name="Burmester T."/>
            <person name="Clem R.J."/>
            <person name="Feyereisen R."/>
            <person name="Grimmelikhuijzen C.J.P."/>
            <person name="Hamodrakas S.J."/>
            <person name="Hansson B.S."/>
            <person name="Huguet E."/>
            <person name="Jermiin L.S."/>
            <person name="Lan Q."/>
            <person name="Lehman H.K."/>
            <person name="Lorenzen M."/>
            <person name="Merzendorfer H."/>
            <person name="Michalopoulos I."/>
            <person name="Morton D.B."/>
            <person name="Muthukrishnan S."/>
            <person name="Oakeshott J.G."/>
            <person name="Palmer W."/>
            <person name="Park Y."/>
            <person name="Passarelli A.L."/>
            <person name="Rozas J."/>
            <person name="Schwartz L.M."/>
            <person name="Smith W."/>
            <person name="Southgate A."/>
            <person name="Vilcinskas A."/>
            <person name="Vogt R."/>
            <person name="Wang P."/>
            <person name="Werren J."/>
            <person name="Yu X.Q."/>
            <person name="Zhou J.J."/>
            <person name="Brown S.J."/>
            <person name="Scherer S.E."/>
            <person name="Richards S."/>
            <person name="Blissard G.W."/>
        </authorList>
    </citation>
    <scope>NUCLEOTIDE SEQUENCE</scope>
</reference>